<protein>
    <recommendedName>
        <fullName evidence="2">Anti-sigma factor antagonist</fullName>
    </recommendedName>
</protein>
<comment type="similarity">
    <text evidence="1 2">Belongs to the anti-sigma-factor antagonist family.</text>
</comment>
<dbReference type="Pfam" id="PF01740">
    <property type="entry name" value="STAS"/>
    <property type="match status" value="1"/>
</dbReference>
<dbReference type="Gene3D" id="3.30.750.24">
    <property type="entry name" value="STAS domain"/>
    <property type="match status" value="1"/>
</dbReference>
<gene>
    <name evidence="4" type="ORF">ABT272_43085</name>
</gene>
<dbReference type="EMBL" id="JBEPAZ010000106">
    <property type="protein sequence ID" value="MER6434377.1"/>
    <property type="molecule type" value="Genomic_DNA"/>
</dbReference>
<dbReference type="InterPro" id="IPR002645">
    <property type="entry name" value="STAS_dom"/>
</dbReference>
<dbReference type="PROSITE" id="PS50801">
    <property type="entry name" value="STAS"/>
    <property type="match status" value="1"/>
</dbReference>
<dbReference type="CDD" id="cd07043">
    <property type="entry name" value="STAS_anti-anti-sigma_factors"/>
    <property type="match status" value="1"/>
</dbReference>
<evidence type="ECO:0000256" key="2">
    <source>
        <dbReference type="RuleBase" id="RU003749"/>
    </source>
</evidence>
<dbReference type="InterPro" id="IPR003658">
    <property type="entry name" value="Anti-sigma_ant"/>
</dbReference>
<name>A0ABV1ULH2_9ACTN</name>
<dbReference type="RefSeq" id="WP_352066219.1">
    <property type="nucleotide sequence ID" value="NZ_JBEPAZ010000106.1"/>
</dbReference>
<dbReference type="NCBIfam" id="TIGR00377">
    <property type="entry name" value="ant_ant_sig"/>
    <property type="match status" value="1"/>
</dbReference>
<accession>A0ABV1ULH2</accession>
<evidence type="ECO:0000313" key="4">
    <source>
        <dbReference type="EMBL" id="MER6434377.1"/>
    </source>
</evidence>
<dbReference type="InterPro" id="IPR036513">
    <property type="entry name" value="STAS_dom_sf"/>
</dbReference>
<reference evidence="4 5" key="1">
    <citation type="submission" date="2024-06" db="EMBL/GenBank/DDBJ databases">
        <title>The Natural Products Discovery Center: Release of the First 8490 Sequenced Strains for Exploring Actinobacteria Biosynthetic Diversity.</title>
        <authorList>
            <person name="Kalkreuter E."/>
            <person name="Kautsar S.A."/>
            <person name="Yang D."/>
            <person name="Bader C.D."/>
            <person name="Teijaro C.N."/>
            <person name="Fluegel L."/>
            <person name="Davis C.M."/>
            <person name="Simpson J.R."/>
            <person name="Lauterbach L."/>
            <person name="Steele A.D."/>
            <person name="Gui C."/>
            <person name="Meng S."/>
            <person name="Li G."/>
            <person name="Viehrig K."/>
            <person name="Ye F."/>
            <person name="Su P."/>
            <person name="Kiefer A.F."/>
            <person name="Nichols A."/>
            <person name="Cepeda A.J."/>
            <person name="Yan W."/>
            <person name="Fan B."/>
            <person name="Jiang Y."/>
            <person name="Adhikari A."/>
            <person name="Zheng C.-J."/>
            <person name="Schuster L."/>
            <person name="Cowan T.M."/>
            <person name="Smanski M.J."/>
            <person name="Chevrette M.G."/>
            <person name="De Carvalho L.P.S."/>
            <person name="Shen B."/>
        </authorList>
    </citation>
    <scope>NUCLEOTIDE SEQUENCE [LARGE SCALE GENOMIC DNA]</scope>
    <source>
        <strain evidence="4 5">NPDC001166</strain>
    </source>
</reference>
<keyword evidence="5" id="KW-1185">Reference proteome</keyword>
<comment type="caution">
    <text evidence="4">The sequence shown here is derived from an EMBL/GenBank/DDBJ whole genome shotgun (WGS) entry which is preliminary data.</text>
</comment>
<organism evidence="4 5">
    <name type="scientific">Streptomyces sp. 900105245</name>
    <dbReference type="NCBI Taxonomy" id="3154379"/>
    <lineage>
        <taxon>Bacteria</taxon>
        <taxon>Bacillati</taxon>
        <taxon>Actinomycetota</taxon>
        <taxon>Actinomycetes</taxon>
        <taxon>Kitasatosporales</taxon>
        <taxon>Streptomycetaceae</taxon>
        <taxon>Streptomyces</taxon>
    </lineage>
</organism>
<evidence type="ECO:0000259" key="3">
    <source>
        <dbReference type="PROSITE" id="PS50801"/>
    </source>
</evidence>
<sequence>MDQPQNAYRLEVTSATAEGVTVVSVSGEIDHTSAGPLVHALEPDAVGEQPRVIVDMRQVSFMDSTGINVLLTAHRNLAKAGGWLRLADLQASVMRILDIVGVDHILPCYPNLPEALAV</sequence>
<evidence type="ECO:0000256" key="1">
    <source>
        <dbReference type="ARBA" id="ARBA00009013"/>
    </source>
</evidence>
<proteinExistence type="inferred from homology"/>
<evidence type="ECO:0000313" key="5">
    <source>
        <dbReference type="Proteomes" id="UP001470023"/>
    </source>
</evidence>
<feature type="domain" description="STAS" evidence="3">
    <location>
        <begin position="10"/>
        <end position="118"/>
    </location>
</feature>
<dbReference type="PANTHER" id="PTHR33495">
    <property type="entry name" value="ANTI-SIGMA FACTOR ANTAGONIST TM_1081-RELATED-RELATED"/>
    <property type="match status" value="1"/>
</dbReference>
<dbReference type="Proteomes" id="UP001470023">
    <property type="component" value="Unassembled WGS sequence"/>
</dbReference>
<dbReference type="SUPFAM" id="SSF52091">
    <property type="entry name" value="SpoIIaa-like"/>
    <property type="match status" value="1"/>
</dbReference>
<dbReference type="PANTHER" id="PTHR33495:SF2">
    <property type="entry name" value="ANTI-SIGMA FACTOR ANTAGONIST TM_1081-RELATED"/>
    <property type="match status" value="1"/>
</dbReference>